<keyword evidence="4" id="KW-1185">Reference proteome</keyword>
<keyword evidence="2" id="KW-1133">Transmembrane helix</keyword>
<dbReference type="RefSeq" id="WP_129314162.1">
    <property type="nucleotide sequence ID" value="NZ_CP197643.1"/>
</dbReference>
<evidence type="ECO:0008006" key="5">
    <source>
        <dbReference type="Google" id="ProtNLM"/>
    </source>
</evidence>
<reference evidence="3 4" key="1">
    <citation type="submission" date="2019-12" db="EMBL/GenBank/DDBJ databases">
        <authorList>
            <person name="Li J."/>
            <person name="Shi Y."/>
            <person name="Xu G."/>
            <person name="Xiao D."/>
            <person name="Ran X."/>
        </authorList>
    </citation>
    <scope>NUCLEOTIDE SEQUENCE [LARGE SCALE GENOMIC DNA]</scope>
    <source>
        <strain evidence="3 4">JCM 15915</strain>
    </source>
</reference>
<accession>A0A7K1LFV5</accession>
<dbReference type="Proteomes" id="UP000462152">
    <property type="component" value="Unassembled WGS sequence"/>
</dbReference>
<dbReference type="OrthoDB" id="5193039at2"/>
<feature type="region of interest" description="Disordered" evidence="1">
    <location>
        <begin position="1"/>
        <end position="22"/>
    </location>
</feature>
<feature type="transmembrane region" description="Helical" evidence="2">
    <location>
        <begin position="65"/>
        <end position="84"/>
    </location>
</feature>
<feature type="transmembrane region" description="Helical" evidence="2">
    <location>
        <begin position="32"/>
        <end position="53"/>
    </location>
</feature>
<sequence length="93" mass="10016">MTSDRQNGAARSGDQPDRKDLRSAGDLVQQGGLSGAVMILVYLVIGTAFWSLVGFLLDRLLGTHWIVWLGAGIGASAGLYLVYLHMRPQDGDE</sequence>
<keyword evidence="2" id="KW-0812">Transmembrane</keyword>
<evidence type="ECO:0000313" key="3">
    <source>
        <dbReference type="EMBL" id="MUN54076.1"/>
    </source>
</evidence>
<dbReference type="AlphaFoldDB" id="A0A7K1LFV5"/>
<evidence type="ECO:0000256" key="1">
    <source>
        <dbReference type="SAM" id="MobiDB-lite"/>
    </source>
</evidence>
<comment type="caution">
    <text evidence="3">The sequence shown here is derived from an EMBL/GenBank/DDBJ whole genome shotgun (WGS) entry which is preliminary data.</text>
</comment>
<evidence type="ECO:0000256" key="2">
    <source>
        <dbReference type="SAM" id="Phobius"/>
    </source>
</evidence>
<gene>
    <name evidence="3" type="ORF">GMA10_02360</name>
</gene>
<proteinExistence type="predicted"/>
<name>A0A7K1LFV5_9MICC</name>
<dbReference type="EMBL" id="WOGT01000001">
    <property type="protein sequence ID" value="MUN54076.1"/>
    <property type="molecule type" value="Genomic_DNA"/>
</dbReference>
<organism evidence="3 4">
    <name type="scientific">Rothia koreensis</name>
    <dbReference type="NCBI Taxonomy" id="592378"/>
    <lineage>
        <taxon>Bacteria</taxon>
        <taxon>Bacillati</taxon>
        <taxon>Actinomycetota</taxon>
        <taxon>Actinomycetes</taxon>
        <taxon>Micrococcales</taxon>
        <taxon>Micrococcaceae</taxon>
        <taxon>Rothia</taxon>
    </lineage>
</organism>
<evidence type="ECO:0000313" key="4">
    <source>
        <dbReference type="Proteomes" id="UP000462152"/>
    </source>
</evidence>
<protein>
    <recommendedName>
        <fullName evidence="5">AtpZ/AtpI family protein</fullName>
    </recommendedName>
</protein>
<keyword evidence="2" id="KW-0472">Membrane</keyword>